<dbReference type="OrthoDB" id="1735038at2759"/>
<dbReference type="RefSeq" id="XP_022392770.1">
    <property type="nucleotide sequence ID" value="XM_022529478.1"/>
</dbReference>
<dbReference type="PANTHER" id="PTHR11010">
    <property type="entry name" value="PROTEASE S28 PRO-X CARBOXYPEPTIDASE-RELATED"/>
    <property type="match status" value="1"/>
</dbReference>
<dbReference type="InterPro" id="IPR029058">
    <property type="entry name" value="AB_hydrolase_fold"/>
</dbReference>
<dbReference type="Gene3D" id="3.40.50.1820">
    <property type="entry name" value="alpha/beta hydrolase"/>
    <property type="match status" value="2"/>
</dbReference>
<evidence type="ECO:0000256" key="6">
    <source>
        <dbReference type="SAM" id="SignalP"/>
    </source>
</evidence>
<dbReference type="GO" id="GO:0008239">
    <property type="term" value="F:dipeptidyl-peptidase activity"/>
    <property type="evidence" value="ECO:0007669"/>
    <property type="project" value="TreeGrafter"/>
</dbReference>
<dbReference type="GO" id="GO:0070008">
    <property type="term" value="F:serine-type exopeptidase activity"/>
    <property type="evidence" value="ECO:0007669"/>
    <property type="project" value="InterPro"/>
</dbReference>
<evidence type="ECO:0008006" key="9">
    <source>
        <dbReference type="Google" id="ProtNLM"/>
    </source>
</evidence>
<evidence type="ECO:0000256" key="2">
    <source>
        <dbReference type="ARBA" id="ARBA00022670"/>
    </source>
</evidence>
<dbReference type="SUPFAM" id="SSF53474">
    <property type="entry name" value="alpha/beta-Hydrolases"/>
    <property type="match status" value="1"/>
</dbReference>
<keyword evidence="5" id="KW-0325">Glycoprotein</keyword>
<keyword evidence="4" id="KW-0378">Hydrolase</keyword>
<protein>
    <recommendedName>
        <fullName evidence="9">Serine peptidase</fullName>
    </recommendedName>
</protein>
<keyword evidence="2" id="KW-0645">Protease</keyword>
<evidence type="ECO:0000256" key="4">
    <source>
        <dbReference type="ARBA" id="ARBA00022801"/>
    </source>
</evidence>
<accession>A0A1F8ABJ9</accession>
<dbReference type="GeneID" id="34445738"/>
<evidence type="ECO:0000256" key="3">
    <source>
        <dbReference type="ARBA" id="ARBA00022729"/>
    </source>
</evidence>
<evidence type="ECO:0000256" key="1">
    <source>
        <dbReference type="ARBA" id="ARBA00011079"/>
    </source>
</evidence>
<comment type="similarity">
    <text evidence="1">Belongs to the peptidase S28 family.</text>
</comment>
<reference evidence="7 8" key="1">
    <citation type="journal article" date="2016" name="Genome Biol. Evol.">
        <title>Draft genome sequence of an aflatoxigenic Aspergillus species, A. bombycis.</title>
        <authorList>
            <person name="Moore G.G."/>
            <person name="Mack B.M."/>
            <person name="Beltz S.B."/>
            <person name="Gilbert M.K."/>
        </authorList>
    </citation>
    <scope>NUCLEOTIDE SEQUENCE [LARGE SCALE GENOMIC DNA]</scope>
    <source>
        <strain evidence="8">NRRL 26010</strain>
    </source>
</reference>
<dbReference type="PANTHER" id="PTHR11010:SF109">
    <property type="entry name" value="PEPTIDASE, FAMILY S28, PUTATIVE (AFU_ORTHOLOGUE AFUA_4G03790)-RELATED"/>
    <property type="match status" value="1"/>
</dbReference>
<dbReference type="AlphaFoldDB" id="A0A1F8ABJ9"/>
<keyword evidence="3 6" id="KW-0732">Signal</keyword>
<evidence type="ECO:0000256" key="5">
    <source>
        <dbReference type="ARBA" id="ARBA00023180"/>
    </source>
</evidence>
<dbReference type="Pfam" id="PF05577">
    <property type="entry name" value="Peptidase_S28"/>
    <property type="match status" value="1"/>
</dbReference>
<name>A0A1F8ABJ9_9EURO</name>
<comment type="caution">
    <text evidence="7">The sequence shown here is derived from an EMBL/GenBank/DDBJ whole genome shotgun (WGS) entry which is preliminary data.</text>
</comment>
<dbReference type="EMBL" id="LYCR01000011">
    <property type="protein sequence ID" value="OGM49053.1"/>
    <property type="molecule type" value="Genomic_DNA"/>
</dbReference>
<keyword evidence="8" id="KW-1185">Reference proteome</keyword>
<feature type="chain" id="PRO_5009534700" description="Serine peptidase" evidence="6">
    <location>
        <begin position="20"/>
        <end position="505"/>
    </location>
</feature>
<organism evidence="7 8">
    <name type="scientific">Aspergillus bombycis</name>
    <dbReference type="NCBI Taxonomy" id="109264"/>
    <lineage>
        <taxon>Eukaryota</taxon>
        <taxon>Fungi</taxon>
        <taxon>Dikarya</taxon>
        <taxon>Ascomycota</taxon>
        <taxon>Pezizomycotina</taxon>
        <taxon>Eurotiomycetes</taxon>
        <taxon>Eurotiomycetidae</taxon>
        <taxon>Eurotiales</taxon>
        <taxon>Aspergillaceae</taxon>
        <taxon>Aspergillus</taxon>
    </lineage>
</organism>
<feature type="signal peptide" evidence="6">
    <location>
        <begin position="1"/>
        <end position="19"/>
    </location>
</feature>
<dbReference type="Proteomes" id="UP000179179">
    <property type="component" value="Unassembled WGS sequence"/>
</dbReference>
<dbReference type="InterPro" id="IPR008758">
    <property type="entry name" value="Peptidase_S28"/>
</dbReference>
<gene>
    <name evidence="7" type="ORF">ABOM_002348</name>
</gene>
<proteinExistence type="inferred from homology"/>
<evidence type="ECO:0000313" key="7">
    <source>
        <dbReference type="EMBL" id="OGM49053.1"/>
    </source>
</evidence>
<sequence length="505" mass="56430">MSGLRLLTLQLCAATLCCAISSNVVAEYATLPIDHWNVSVGTYHNRYWVNDQHYRAGGPIFIHDVGESNAEHPAQRYLGQSSSYLVNLLREFHGMGIVWEHRYFGDSQPFPVNLTTPLEHFKYLTTSQALADIPVFARTFRRPQIEYDLTPETTSWVMIGCSYSGARAALSRHEYPGTFHAAYAASATLLAQNNDTSYFEQVYRGMVGYGYRNCTKDLHAIMAYVDDQLSSSPENASSIAQLFLGPGAEHNTYADLTTALATIYDQFQGQGMGRQSSPTSLAAFCDYLEQDPHTGLPAPTTGLVPIYGARALTERYASWPPLTEMINKSYQTNCRDTKTNNNANRTCDLSLPRSSDPAIIAWTWMTCTEWGTSVGPNLGSHAIVSKYLLSQEGEDGGNLCNRQFPGAVEYGALPRRPATDRHNNGVTNKLHPTNTFWTEGEYDPWRSLTRLPLPADGEEGRMDSTEYILHHAEHCYDFRTTSSESARMAQGRFIGLLRKWLEGYK</sequence>
<dbReference type="GO" id="GO:0006508">
    <property type="term" value="P:proteolysis"/>
    <property type="evidence" value="ECO:0007669"/>
    <property type="project" value="UniProtKB-KW"/>
</dbReference>
<evidence type="ECO:0000313" key="8">
    <source>
        <dbReference type="Proteomes" id="UP000179179"/>
    </source>
</evidence>